<keyword evidence="3" id="KW-1185">Reference proteome</keyword>
<dbReference type="OrthoDB" id="68610at2759"/>
<evidence type="ECO:0000313" key="2">
    <source>
        <dbReference type="EMBL" id="KAG8487078.1"/>
    </source>
</evidence>
<feature type="domain" description="LRAT" evidence="1">
    <location>
        <begin position="177"/>
        <end position="310"/>
    </location>
</feature>
<dbReference type="PANTHER" id="PTHR46137">
    <property type="entry name" value="OS05G0310600 PROTEIN"/>
    <property type="match status" value="1"/>
</dbReference>
<protein>
    <recommendedName>
        <fullName evidence="1">LRAT domain-containing protein</fullName>
    </recommendedName>
</protein>
<reference evidence="2 3" key="1">
    <citation type="journal article" date="2021" name="bioRxiv">
        <title>The Gossypium anomalum genome as a resource for cotton improvement and evolutionary analysis of hybrid incompatibility.</title>
        <authorList>
            <person name="Grover C.E."/>
            <person name="Yuan D."/>
            <person name="Arick M.A."/>
            <person name="Miller E.R."/>
            <person name="Hu G."/>
            <person name="Peterson D.G."/>
            <person name="Wendel J.F."/>
            <person name="Udall J.A."/>
        </authorList>
    </citation>
    <scope>NUCLEOTIDE SEQUENCE [LARGE SCALE GENOMIC DNA]</scope>
    <source>
        <strain evidence="2">JFW-Udall</strain>
        <tissue evidence="2">Leaf</tissue>
    </source>
</reference>
<organism evidence="2 3">
    <name type="scientific">Gossypium anomalum</name>
    <dbReference type="NCBI Taxonomy" id="47600"/>
    <lineage>
        <taxon>Eukaryota</taxon>
        <taxon>Viridiplantae</taxon>
        <taxon>Streptophyta</taxon>
        <taxon>Embryophyta</taxon>
        <taxon>Tracheophyta</taxon>
        <taxon>Spermatophyta</taxon>
        <taxon>Magnoliopsida</taxon>
        <taxon>eudicotyledons</taxon>
        <taxon>Gunneridae</taxon>
        <taxon>Pentapetalae</taxon>
        <taxon>rosids</taxon>
        <taxon>malvids</taxon>
        <taxon>Malvales</taxon>
        <taxon>Malvaceae</taxon>
        <taxon>Malvoideae</taxon>
        <taxon>Gossypium</taxon>
    </lineage>
</organism>
<dbReference type="InterPro" id="IPR013103">
    <property type="entry name" value="RVT_2"/>
</dbReference>
<dbReference type="InterPro" id="IPR007053">
    <property type="entry name" value="LRAT_dom"/>
</dbReference>
<accession>A0A8J5YN53</accession>
<dbReference type="Gene3D" id="3.90.1720.10">
    <property type="entry name" value="endopeptidase domain like (from Nostoc punctiforme)"/>
    <property type="match status" value="2"/>
</dbReference>
<dbReference type="EMBL" id="JAHUZN010000008">
    <property type="protein sequence ID" value="KAG8487078.1"/>
    <property type="molecule type" value="Genomic_DNA"/>
</dbReference>
<dbReference type="CDD" id="cd09272">
    <property type="entry name" value="RNase_HI_RT_Ty1"/>
    <property type="match status" value="1"/>
</dbReference>
<proteinExistence type="predicted"/>
<evidence type="ECO:0000259" key="1">
    <source>
        <dbReference type="PROSITE" id="PS51934"/>
    </source>
</evidence>
<sequence length="891" mass="101079">MKTVRIDALRPGDHIFSDRKSRLYFHHGRPVIKPGIYVGDQMVIHLMGPSKTYNLKPCQRCGFKPQAGIFKTCLDCFLNGHSLYRYEYDVSYLKLVFKRSGSCSIWDCRPANQVVETAYRLLEDKSFGSYNFFLNNCEDFAVYCKTGMAMSNQTAGLFGFNLPQSKPRFPQPGDHIYCERKGGFYDHHGIYVGDNMVIHLRGAAKKLGELPGCQKCGDKRVENGEIAKVCIECFLDGETPQIYDYGVSSLEFECRKRGTCCPRHSKPPHEVISTATDLLEQNGFGPYDMFTNNCEHFAVYCKTGSTASFQVERVIATCSVGILAGAAVGLFRNAKVIGVKWVYQAKHNANGSLNKLKARLVVKGFSQKYGLDYLESFAPVARLDTIRLLLDVKSAFLNGFLKEEIYVEQPHGFEVAGKEHMVYRLKKALYGLKQAPRAWYSRIDDYLISLGFERSISEPTLYVKKEGMKTHLIVSLYVDDLLVTGGNQAMLGDFKAKMQQVFEMSDLGQMSYFLGMEVTQTQKRILLSQKSFAMKILNKIARQQALQLPLERNYQAKEILNRSLVGCLLYLTATRPDIMFAVSLFSRFMHCCNERHFKVAERVLRYIKDTLSFGMLYIKTKNLKLVGYTDNDWAGSRDDMKSTSGSKKQNVVAQSTAEVEYVAATGAVNQAGATKIQCDNQSAVAIAKNLVFHGRTKHFNIKLHVVREMEEAREVELVHCNFEDQVDDILTKPLSVSRHICGRSNGDSSDGTKQDLQPKTLRKMWVHAPGRDLQNLPRLLPQCLFTLPLRIRRFLLKTGFQTLWFLQHLGLQTGEPSCRNRLSSAQRQELRELQFFPQQLRGLRGVLQNGHGHEQSKGYLGLTWLVLLDIMLPKGSMKPLPIKEQLRTHQP</sequence>
<dbReference type="Pfam" id="PF04970">
    <property type="entry name" value="LRAT"/>
    <property type="match status" value="2"/>
</dbReference>
<dbReference type="Proteomes" id="UP000701853">
    <property type="component" value="Chromosome 8"/>
</dbReference>
<dbReference type="PROSITE" id="PS51934">
    <property type="entry name" value="LRAT"/>
    <property type="match status" value="2"/>
</dbReference>
<evidence type="ECO:0000313" key="3">
    <source>
        <dbReference type="Proteomes" id="UP000701853"/>
    </source>
</evidence>
<comment type="caution">
    <text evidence="2">The sequence shown here is derived from an EMBL/GenBank/DDBJ whole genome shotgun (WGS) entry which is preliminary data.</text>
</comment>
<name>A0A8J5YN53_9ROSI</name>
<dbReference type="PANTHER" id="PTHR46137:SF10">
    <property type="entry name" value="LRAT DOMAIN-CONTAINING PROTEIN"/>
    <property type="match status" value="1"/>
</dbReference>
<dbReference type="Pfam" id="PF07727">
    <property type="entry name" value="RVT_2"/>
    <property type="match status" value="1"/>
</dbReference>
<feature type="domain" description="LRAT" evidence="1">
    <location>
        <begin position="23"/>
        <end position="153"/>
    </location>
</feature>
<dbReference type="SUPFAM" id="SSF56672">
    <property type="entry name" value="DNA/RNA polymerases"/>
    <property type="match status" value="1"/>
</dbReference>
<dbReference type="InterPro" id="IPR043502">
    <property type="entry name" value="DNA/RNA_pol_sf"/>
</dbReference>
<gene>
    <name evidence="2" type="ORF">CXB51_020652</name>
</gene>
<dbReference type="AlphaFoldDB" id="A0A8J5YN53"/>